<sequence length="162" mass="17723">MRTVQRIGRWGMFLVMLALGVSAAEVPKLGWEKLAGFKFTAPAYEPGQSEADIVAESTAQIPEDIASYNGRDVVLSGFMLPVRMEAGTGKVAEFLLVSDPMVCCYGAVPAVNEWVTVRLAKPIEPLMDVTLFFRGRLKVGPVMDNGYLTTIYEMDEAVAVKE</sequence>
<dbReference type="Proteomes" id="UP000738431">
    <property type="component" value="Chromosome"/>
</dbReference>
<protein>
    <submittedName>
        <fullName evidence="1">DUF3299 domain-containing protein</fullName>
    </submittedName>
</protein>
<dbReference type="RefSeq" id="WP_221032255.1">
    <property type="nucleotide sequence ID" value="NZ_CP139781.1"/>
</dbReference>
<dbReference type="InterPro" id="IPR021727">
    <property type="entry name" value="DUF3299"/>
</dbReference>
<organism evidence="1 2">
    <name type="scientific">Actomonas aquatica</name>
    <dbReference type="NCBI Taxonomy" id="2866162"/>
    <lineage>
        <taxon>Bacteria</taxon>
        <taxon>Pseudomonadati</taxon>
        <taxon>Verrucomicrobiota</taxon>
        <taxon>Opitutia</taxon>
        <taxon>Opitutales</taxon>
        <taxon>Opitutaceae</taxon>
        <taxon>Actomonas</taxon>
    </lineage>
</organism>
<dbReference type="EMBL" id="CP139781">
    <property type="protein sequence ID" value="WRQ89798.1"/>
    <property type="molecule type" value="Genomic_DNA"/>
</dbReference>
<proteinExistence type="predicted"/>
<dbReference type="Pfam" id="PF11736">
    <property type="entry name" value="DUF3299"/>
    <property type="match status" value="1"/>
</dbReference>
<keyword evidence="2" id="KW-1185">Reference proteome</keyword>
<evidence type="ECO:0000313" key="2">
    <source>
        <dbReference type="Proteomes" id="UP000738431"/>
    </source>
</evidence>
<reference evidence="1 2" key="2">
    <citation type="submission" date="2023-12" db="EMBL/GenBank/DDBJ databases">
        <title>Description of an unclassified Opitutus bacterium of Verrucomicrobiota.</title>
        <authorList>
            <person name="Zhang D.-F."/>
        </authorList>
    </citation>
    <scope>NUCLEOTIDE SEQUENCE [LARGE SCALE GENOMIC DNA]</scope>
    <source>
        <strain evidence="1 2">WL0086</strain>
    </source>
</reference>
<name>A0ABZ1CEZ4_9BACT</name>
<accession>A0ABZ1CEZ4</accession>
<gene>
    <name evidence="1" type="ORF">K1X11_010310</name>
</gene>
<dbReference type="Gene3D" id="2.40.50.870">
    <property type="entry name" value="Protein of unknown function (DUF3299)"/>
    <property type="match status" value="1"/>
</dbReference>
<evidence type="ECO:0000313" key="1">
    <source>
        <dbReference type="EMBL" id="WRQ89798.1"/>
    </source>
</evidence>
<reference evidence="1 2" key="1">
    <citation type="submission" date="2021-08" db="EMBL/GenBank/DDBJ databases">
        <authorList>
            <person name="Zhang D."/>
            <person name="Zhang A."/>
            <person name="Wang L."/>
        </authorList>
    </citation>
    <scope>NUCLEOTIDE SEQUENCE [LARGE SCALE GENOMIC DNA]</scope>
    <source>
        <strain evidence="1 2">WL0086</strain>
    </source>
</reference>